<keyword evidence="1" id="KW-0732">Signal</keyword>
<dbReference type="PROSITE" id="PS51257">
    <property type="entry name" value="PROKAR_LIPOPROTEIN"/>
    <property type="match status" value="1"/>
</dbReference>
<evidence type="ECO:0000256" key="1">
    <source>
        <dbReference type="SAM" id="SignalP"/>
    </source>
</evidence>
<dbReference type="Proteomes" id="UP000695022">
    <property type="component" value="Unplaced"/>
</dbReference>
<keyword evidence="2" id="KW-1185">Reference proteome</keyword>
<evidence type="ECO:0000313" key="3">
    <source>
        <dbReference type="RefSeq" id="XP_014665992.1"/>
    </source>
</evidence>
<name>A0ABM1E1C1_PRICU</name>
<dbReference type="RefSeq" id="XP_014665992.1">
    <property type="nucleotide sequence ID" value="XM_014810506.1"/>
</dbReference>
<gene>
    <name evidence="3" type="primary">LOC106807973</name>
</gene>
<sequence>MKIVAVFCLLVAAACASNGNYGGSYGTYDNVGSVDAGEQHTGYGHTYAPEFFTTSVYGPRADARAHGSGSKHASGSYARDGQAAGADYEKDEATAAETAARARGYEYGYRDGYSWYQPKTLYAFQYKQPILGYRQVYGHRVIRQGGYGGYGSGAGYGSGNNNLGYGGNGGLQVHSASSPVTHGPRYNTGDSTNLGYGSNIGYGSNRGYGRNLGYGNNLGYSRNIGYGSNVGYGRNLGSGSNIGYGNNLGYGRNLGYGNNLGYGRNLGYGNSIGYGRNLGYGSNVGYGRNLGYGGNLEYGNADRMH</sequence>
<accession>A0ABM1E1C1</accession>
<dbReference type="GeneID" id="106807973"/>
<reference evidence="3" key="1">
    <citation type="submission" date="2025-08" db="UniProtKB">
        <authorList>
            <consortium name="RefSeq"/>
        </authorList>
    </citation>
    <scope>IDENTIFICATION</scope>
</reference>
<proteinExistence type="predicted"/>
<organism evidence="2 3">
    <name type="scientific">Priapulus caudatus</name>
    <name type="common">Priapulid worm</name>
    <dbReference type="NCBI Taxonomy" id="37621"/>
    <lineage>
        <taxon>Eukaryota</taxon>
        <taxon>Metazoa</taxon>
        <taxon>Ecdysozoa</taxon>
        <taxon>Scalidophora</taxon>
        <taxon>Priapulida</taxon>
        <taxon>Priapulimorpha</taxon>
        <taxon>Priapulimorphida</taxon>
        <taxon>Priapulidae</taxon>
        <taxon>Priapulus</taxon>
    </lineage>
</organism>
<feature type="chain" id="PRO_5045586306" evidence="1">
    <location>
        <begin position="17"/>
        <end position="305"/>
    </location>
</feature>
<evidence type="ECO:0000313" key="2">
    <source>
        <dbReference type="Proteomes" id="UP000695022"/>
    </source>
</evidence>
<protein>
    <submittedName>
        <fullName evidence="3">Fibroin heavy chain-like</fullName>
    </submittedName>
</protein>
<feature type="signal peptide" evidence="1">
    <location>
        <begin position="1"/>
        <end position="16"/>
    </location>
</feature>